<dbReference type="InterPro" id="IPR050515">
    <property type="entry name" value="Beta-lactam/transpept"/>
</dbReference>
<reference evidence="15 16" key="1">
    <citation type="journal article" date="2016" name="Nat. Commun.">
        <title>Thousands of microbial genomes shed light on interconnected biogeochemical processes in an aquifer system.</title>
        <authorList>
            <person name="Anantharaman K."/>
            <person name="Brown C.T."/>
            <person name="Hug L.A."/>
            <person name="Sharon I."/>
            <person name="Castelle C.J."/>
            <person name="Probst A.J."/>
            <person name="Thomas B.C."/>
            <person name="Singh A."/>
            <person name="Wilkins M.J."/>
            <person name="Karaoz U."/>
            <person name="Brodie E.L."/>
            <person name="Williams K.H."/>
            <person name="Hubbard S.S."/>
            <person name="Banfield J.F."/>
        </authorList>
    </citation>
    <scope>NUCLEOTIDE SEQUENCE [LARGE SCALE GENOMIC DNA]</scope>
</reference>
<accession>A0A1F7U233</accession>
<dbReference type="PANTHER" id="PTHR30627">
    <property type="entry name" value="PEPTIDOGLYCAN D,D-TRANSPEPTIDASE"/>
    <property type="match status" value="1"/>
</dbReference>
<dbReference type="Pfam" id="PF00905">
    <property type="entry name" value="Transpeptidase"/>
    <property type="match status" value="1"/>
</dbReference>
<keyword evidence="12" id="KW-0961">Cell wall biogenesis/degradation</keyword>
<evidence type="ECO:0000256" key="3">
    <source>
        <dbReference type="ARBA" id="ARBA00022475"/>
    </source>
</evidence>
<dbReference type="GO" id="GO:0071555">
    <property type="term" value="P:cell wall organization"/>
    <property type="evidence" value="ECO:0007669"/>
    <property type="project" value="UniProtKB-KW"/>
</dbReference>
<gene>
    <name evidence="15" type="ORF">A3D72_01510</name>
</gene>
<feature type="domain" description="Penicillin-binding protein transpeptidase" evidence="13">
    <location>
        <begin position="318"/>
        <end position="644"/>
    </location>
</feature>
<keyword evidence="6" id="KW-0812">Transmembrane</keyword>
<evidence type="ECO:0000313" key="15">
    <source>
        <dbReference type="EMBL" id="OGL72329.1"/>
    </source>
</evidence>
<evidence type="ECO:0000256" key="6">
    <source>
        <dbReference type="ARBA" id="ARBA00022692"/>
    </source>
</evidence>
<evidence type="ECO:0000256" key="8">
    <source>
        <dbReference type="ARBA" id="ARBA00022960"/>
    </source>
</evidence>
<dbReference type="GO" id="GO:0005886">
    <property type="term" value="C:plasma membrane"/>
    <property type="evidence" value="ECO:0007669"/>
    <property type="project" value="UniProtKB-SubCell"/>
</dbReference>
<dbReference type="InterPro" id="IPR012338">
    <property type="entry name" value="Beta-lactam/transpept-like"/>
</dbReference>
<dbReference type="InterPro" id="IPR005311">
    <property type="entry name" value="PBP_dimer"/>
</dbReference>
<keyword evidence="10" id="KW-1133">Transmembrane helix</keyword>
<dbReference type="SUPFAM" id="SSF56601">
    <property type="entry name" value="beta-lactamase/transpeptidase-like"/>
    <property type="match status" value="1"/>
</dbReference>
<organism evidence="15 16">
    <name type="scientific">Candidatus Uhrbacteria bacterium RIFCSPHIGHO2_02_FULL_57_19</name>
    <dbReference type="NCBI Taxonomy" id="1802391"/>
    <lineage>
        <taxon>Bacteria</taxon>
        <taxon>Candidatus Uhriibacteriota</taxon>
    </lineage>
</organism>
<keyword evidence="7" id="KW-0378">Hydrolase</keyword>
<keyword evidence="11" id="KW-0472">Membrane</keyword>
<evidence type="ECO:0000256" key="9">
    <source>
        <dbReference type="ARBA" id="ARBA00022984"/>
    </source>
</evidence>
<proteinExistence type="predicted"/>
<dbReference type="GO" id="GO:0008360">
    <property type="term" value="P:regulation of cell shape"/>
    <property type="evidence" value="ECO:0007669"/>
    <property type="project" value="UniProtKB-KW"/>
</dbReference>
<name>A0A1F7U233_9BACT</name>
<evidence type="ECO:0000259" key="14">
    <source>
        <dbReference type="Pfam" id="PF03717"/>
    </source>
</evidence>
<sequence>MTNLPDNFDPFASRLPDFTENLNVPPSGNQDIDQAPWISVKGTEETASTYVGVAIRPRRLAAMAGALTAVFILLAGRAFALQIAEGEHYTALAEGNRIRVLSTPSERGLIYDRQGVPLVENQPTLSLAITPSDLPTDIERRREVITNLAKLGGITAESVIESIGDIKARGLQPVVIREDLSHQEAVKLSVETNGIPGASVAVSTKRFVRFSDKMESLGHLIGYLGRITKDEYARLNSSYGRNDRLGKAGIESFYETLLRGRFGRKEVEINAAGREVKVLAIEPPVDGNALELTIDVDVQEYLERTLKSQLSARGLRRGAAVAMDPLNGEVLALVSLPGYDPNQFAAGLSAEEYARLAEDPDEPLFPRAVAGTYPPGSTIKPIFAAAALSEGVITPRTTILSTGGITYANRWWFPDWKAGGHGPTEVTKAIADSVNTFFYYVGGGFEKFSGLGVERMTAYASRFGLGKKTGVELPGEAEGLLPDPEWKLKTKGEEWYIGDTYHFAIGQGDVLVTPLQMAAATAAIANGGKLKRPHLVRGLRDPQGNLQEMTSDNSDDPIISPEVLRTVRAGMRRTVTEGSAKELQSVPVAVAGKTGTAQWSSTKRSHAWFVGFAPYNSPEIAVAILIEEGGEGSTLAVPVARDFLAWYFGRSINND</sequence>
<dbReference type="GO" id="GO:0009252">
    <property type="term" value="P:peptidoglycan biosynthetic process"/>
    <property type="evidence" value="ECO:0007669"/>
    <property type="project" value="UniProtKB-KW"/>
</dbReference>
<dbReference type="Gene3D" id="3.40.710.10">
    <property type="entry name" value="DD-peptidase/beta-lactamase superfamily"/>
    <property type="match status" value="1"/>
</dbReference>
<evidence type="ECO:0000256" key="4">
    <source>
        <dbReference type="ARBA" id="ARBA00022519"/>
    </source>
</evidence>
<dbReference type="InterPro" id="IPR036138">
    <property type="entry name" value="PBP_dimer_sf"/>
</dbReference>
<keyword evidence="3" id="KW-1003">Cell membrane</keyword>
<dbReference type="Gene3D" id="3.90.1310.10">
    <property type="entry name" value="Penicillin-binding protein 2a (Domain 2)"/>
    <property type="match status" value="1"/>
</dbReference>
<keyword evidence="4" id="KW-0997">Cell inner membrane</keyword>
<dbReference type="InterPro" id="IPR001460">
    <property type="entry name" value="PCN-bd_Tpept"/>
</dbReference>
<keyword evidence="8" id="KW-0133">Cell shape</keyword>
<feature type="domain" description="Penicillin-binding protein dimerisation" evidence="14">
    <location>
        <begin position="103"/>
        <end position="278"/>
    </location>
</feature>
<dbReference type="SUPFAM" id="SSF56519">
    <property type="entry name" value="Penicillin binding protein dimerisation domain"/>
    <property type="match status" value="1"/>
</dbReference>
<evidence type="ECO:0000256" key="12">
    <source>
        <dbReference type="ARBA" id="ARBA00023316"/>
    </source>
</evidence>
<comment type="subcellular location">
    <subcellularLocation>
        <location evidence="2">Cell membrane</location>
    </subcellularLocation>
    <subcellularLocation>
        <location evidence="1">Membrane</location>
        <topology evidence="1">Single-pass membrane protein</topology>
    </subcellularLocation>
</comment>
<keyword evidence="9" id="KW-0573">Peptidoglycan synthesis</keyword>
<dbReference type="AlphaFoldDB" id="A0A1F7U233"/>
<evidence type="ECO:0000259" key="13">
    <source>
        <dbReference type="Pfam" id="PF00905"/>
    </source>
</evidence>
<dbReference type="STRING" id="1802391.A3D72_01510"/>
<dbReference type="GO" id="GO:0006508">
    <property type="term" value="P:proteolysis"/>
    <property type="evidence" value="ECO:0007669"/>
    <property type="project" value="UniProtKB-KW"/>
</dbReference>
<dbReference type="InterPro" id="IPR017790">
    <property type="entry name" value="Penicillin-binding_protein_2"/>
</dbReference>
<evidence type="ECO:0000256" key="5">
    <source>
        <dbReference type="ARBA" id="ARBA00022670"/>
    </source>
</evidence>
<protein>
    <submittedName>
        <fullName evidence="15">Penicillin-binding protein 2</fullName>
    </submittedName>
</protein>
<dbReference type="GO" id="GO:0008658">
    <property type="term" value="F:penicillin binding"/>
    <property type="evidence" value="ECO:0007669"/>
    <property type="project" value="InterPro"/>
</dbReference>
<dbReference type="EMBL" id="MGDZ01000067">
    <property type="protein sequence ID" value="OGL72329.1"/>
    <property type="molecule type" value="Genomic_DNA"/>
</dbReference>
<dbReference type="NCBIfam" id="TIGR03423">
    <property type="entry name" value="pbp2_mrdA"/>
    <property type="match status" value="1"/>
</dbReference>
<evidence type="ECO:0000256" key="2">
    <source>
        <dbReference type="ARBA" id="ARBA00004236"/>
    </source>
</evidence>
<dbReference type="Pfam" id="PF03717">
    <property type="entry name" value="PBP_dimer"/>
    <property type="match status" value="1"/>
</dbReference>
<evidence type="ECO:0000256" key="10">
    <source>
        <dbReference type="ARBA" id="ARBA00022989"/>
    </source>
</evidence>
<dbReference type="Gene3D" id="3.30.1390.30">
    <property type="entry name" value="Penicillin-binding protein 2a, domain 3"/>
    <property type="match status" value="1"/>
</dbReference>
<dbReference type="GO" id="GO:0071972">
    <property type="term" value="F:peptidoglycan L,D-transpeptidase activity"/>
    <property type="evidence" value="ECO:0007669"/>
    <property type="project" value="TreeGrafter"/>
</dbReference>
<comment type="caution">
    <text evidence="15">The sequence shown here is derived from an EMBL/GenBank/DDBJ whole genome shotgun (WGS) entry which is preliminary data.</text>
</comment>
<evidence type="ECO:0000313" key="16">
    <source>
        <dbReference type="Proteomes" id="UP000176303"/>
    </source>
</evidence>
<evidence type="ECO:0000256" key="1">
    <source>
        <dbReference type="ARBA" id="ARBA00004167"/>
    </source>
</evidence>
<keyword evidence="5" id="KW-0645">Protease</keyword>
<dbReference type="GO" id="GO:0009002">
    <property type="term" value="F:serine-type D-Ala-D-Ala carboxypeptidase activity"/>
    <property type="evidence" value="ECO:0007669"/>
    <property type="project" value="InterPro"/>
</dbReference>
<dbReference type="PANTHER" id="PTHR30627:SF2">
    <property type="entry name" value="PEPTIDOGLYCAN D,D-TRANSPEPTIDASE MRDA"/>
    <property type="match status" value="1"/>
</dbReference>
<dbReference type="Proteomes" id="UP000176303">
    <property type="component" value="Unassembled WGS sequence"/>
</dbReference>
<evidence type="ECO:0000256" key="11">
    <source>
        <dbReference type="ARBA" id="ARBA00023136"/>
    </source>
</evidence>
<evidence type="ECO:0000256" key="7">
    <source>
        <dbReference type="ARBA" id="ARBA00022801"/>
    </source>
</evidence>